<dbReference type="RefSeq" id="WP_034295306.1">
    <property type="nucleotide sequence ID" value="NZ_CP091519.2"/>
</dbReference>
<evidence type="ECO:0000313" key="1">
    <source>
        <dbReference type="EMBL" id="SSY81069.1"/>
    </source>
</evidence>
<reference evidence="1 2" key="1">
    <citation type="submission" date="2018-06" db="EMBL/GenBank/DDBJ databases">
        <authorList>
            <consortium name="Pathogen Informatics"/>
            <person name="Doyle S."/>
        </authorList>
    </citation>
    <scope>NUCLEOTIDE SEQUENCE [LARGE SCALE GENOMIC DNA]</scope>
    <source>
        <strain evidence="1 2">NCTC10283</strain>
    </source>
</reference>
<sequence length="122" mass="13637">MRIFKNRFIAKFAEKQHISDEDLQAAIARAEQGLIDADLGGGVIKQRIARRGQGKRGGYRSIILFKQDDKAFIVYAFAKNDRANISTDELSAFKQAASAYLNYSDEQLSALQQLGEILEITP</sequence>
<gene>
    <name evidence="1" type="ORF">NCTC10283_02634</name>
</gene>
<organism evidence="1 2">
    <name type="scientific">Alysiella crassa</name>
    <dbReference type="NCBI Taxonomy" id="153491"/>
    <lineage>
        <taxon>Bacteria</taxon>
        <taxon>Pseudomonadati</taxon>
        <taxon>Pseudomonadota</taxon>
        <taxon>Betaproteobacteria</taxon>
        <taxon>Neisseriales</taxon>
        <taxon>Neisseriaceae</taxon>
        <taxon>Alysiella</taxon>
    </lineage>
</organism>
<dbReference type="OrthoDB" id="8607264at2"/>
<dbReference type="AlphaFoldDB" id="A0A376BVX8"/>
<evidence type="ECO:0000313" key="2">
    <source>
        <dbReference type="Proteomes" id="UP000254209"/>
    </source>
</evidence>
<accession>A0A376BVX8</accession>
<proteinExistence type="predicted"/>
<name>A0A376BVX8_9NEIS</name>
<dbReference type="EMBL" id="UFSO01000003">
    <property type="protein sequence ID" value="SSY81069.1"/>
    <property type="molecule type" value="Genomic_DNA"/>
</dbReference>
<keyword evidence="2" id="KW-1185">Reference proteome</keyword>
<dbReference type="InterPro" id="IPR009387">
    <property type="entry name" value="HigB-2"/>
</dbReference>
<dbReference type="Proteomes" id="UP000254209">
    <property type="component" value="Unassembled WGS sequence"/>
</dbReference>
<protein>
    <submittedName>
        <fullName evidence="1">Uncharacterized protein conserved in bacteria</fullName>
    </submittedName>
</protein>
<dbReference type="Pfam" id="PF06296">
    <property type="entry name" value="RelE"/>
    <property type="match status" value="1"/>
</dbReference>
<dbReference type="STRING" id="1120980.GCA_000745955_02378"/>
<dbReference type="PIRSF" id="PIRSF018634">
    <property type="entry name" value="UCP018634"/>
    <property type="match status" value="1"/>
</dbReference>